<evidence type="ECO:0000256" key="3">
    <source>
        <dbReference type="PROSITE-ProRule" id="PRU01131"/>
    </source>
</evidence>
<dbReference type="PANTHER" id="PTHR46868:SF3">
    <property type="entry name" value="FCS-LIKE ZINC FINGER 11"/>
    <property type="match status" value="1"/>
</dbReference>
<dbReference type="AlphaFoldDB" id="A0A7I8KZ08"/>
<accession>A0A7I8KZ08</accession>
<evidence type="ECO:0000313" key="7">
    <source>
        <dbReference type="Proteomes" id="UP000663760"/>
    </source>
</evidence>
<proteinExistence type="inferred from homology"/>
<name>A0A7I8KZ08_SPIIN</name>
<dbReference type="InterPro" id="IPR007650">
    <property type="entry name" value="Zf-FLZ_dom"/>
</dbReference>
<feature type="region of interest" description="Disordered" evidence="4">
    <location>
        <begin position="319"/>
        <end position="349"/>
    </location>
</feature>
<evidence type="ECO:0000256" key="4">
    <source>
        <dbReference type="SAM" id="MobiDB-lite"/>
    </source>
</evidence>
<evidence type="ECO:0000256" key="1">
    <source>
        <dbReference type="ARBA" id="ARBA00009374"/>
    </source>
</evidence>
<dbReference type="OrthoDB" id="685855at2759"/>
<keyword evidence="2" id="KW-0479">Metal-binding</keyword>
<organism evidence="6 7">
    <name type="scientific">Spirodela intermedia</name>
    <name type="common">Intermediate duckweed</name>
    <dbReference type="NCBI Taxonomy" id="51605"/>
    <lineage>
        <taxon>Eukaryota</taxon>
        <taxon>Viridiplantae</taxon>
        <taxon>Streptophyta</taxon>
        <taxon>Embryophyta</taxon>
        <taxon>Tracheophyta</taxon>
        <taxon>Spermatophyta</taxon>
        <taxon>Magnoliopsida</taxon>
        <taxon>Liliopsida</taxon>
        <taxon>Araceae</taxon>
        <taxon>Lemnoideae</taxon>
        <taxon>Spirodela</taxon>
    </lineage>
</organism>
<keyword evidence="7" id="KW-1185">Reference proteome</keyword>
<dbReference type="InterPro" id="IPR044585">
    <property type="entry name" value="FLZ10/11"/>
</dbReference>
<sequence>MLRKRSRPAQKEQTMADSEAVRRPRSTSFFNLPGLFVGFSKGTGDSDSARSPISPLDLKVFSGLSGHFGRSPRSPASFEGPRKSWDSDRVGLGLIDSLSDKLPPCRGPPLLGPSESRSILLGSQMKIISIPSPRTRFDHLLSEGSATSPKSLPKNYVISSHGHARAGSPLLCPDSSETRQELSSEILHPTVDCSAGSVPFSRGFVGSLSASDIEQSEDYTCIISHGPNPKTTHIFGDCILESDTSELAAFIGDTNMQGEEERRGSSWMLDCAEDLVPLPSEDFLSVCYSCKKKLDGKDIYMYRGEKAFCSSSCRSQEIMDEEMEEEPATASSGSSPQSTCSEEVLPGAA</sequence>
<feature type="compositionally biased region" description="Polar residues" evidence="4">
    <location>
        <begin position="329"/>
        <end position="341"/>
    </location>
</feature>
<evidence type="ECO:0000256" key="2">
    <source>
        <dbReference type="ARBA" id="ARBA00022723"/>
    </source>
</evidence>
<gene>
    <name evidence="6" type="ORF">SI8410_09013721</name>
</gene>
<dbReference type="EMBL" id="LR746272">
    <property type="protein sequence ID" value="CAA7403043.1"/>
    <property type="molecule type" value="Genomic_DNA"/>
</dbReference>
<comment type="similarity">
    <text evidence="1">Belongs to the FLZ family.</text>
</comment>
<reference evidence="6" key="1">
    <citation type="submission" date="2020-02" db="EMBL/GenBank/DDBJ databases">
        <authorList>
            <person name="Scholz U."/>
            <person name="Mascher M."/>
            <person name="Fiebig A."/>
        </authorList>
    </citation>
    <scope>NUCLEOTIDE SEQUENCE</scope>
</reference>
<dbReference type="PANTHER" id="PTHR46868">
    <property type="entry name" value="FCS-LIKE ZINC FINGER 11"/>
    <property type="match status" value="1"/>
</dbReference>
<protein>
    <recommendedName>
        <fullName evidence="5">FLZ-type domain-containing protein</fullName>
    </recommendedName>
</protein>
<evidence type="ECO:0000313" key="6">
    <source>
        <dbReference type="EMBL" id="CAA7403043.1"/>
    </source>
</evidence>
<dbReference type="PROSITE" id="PS51795">
    <property type="entry name" value="ZF_FLZ"/>
    <property type="match status" value="1"/>
</dbReference>
<feature type="zinc finger region" description="FLZ-type" evidence="3">
    <location>
        <begin position="282"/>
        <end position="325"/>
    </location>
</feature>
<dbReference type="GO" id="GO:0046872">
    <property type="term" value="F:metal ion binding"/>
    <property type="evidence" value="ECO:0007669"/>
    <property type="project" value="UniProtKB-KW"/>
</dbReference>
<dbReference type="Proteomes" id="UP000663760">
    <property type="component" value="Chromosome 9"/>
</dbReference>
<evidence type="ECO:0000259" key="5">
    <source>
        <dbReference type="PROSITE" id="PS51795"/>
    </source>
</evidence>
<feature type="region of interest" description="Disordered" evidence="4">
    <location>
        <begin position="1"/>
        <end position="23"/>
    </location>
</feature>
<feature type="domain" description="FLZ-type" evidence="5">
    <location>
        <begin position="282"/>
        <end position="325"/>
    </location>
</feature>
<dbReference type="Pfam" id="PF04570">
    <property type="entry name" value="zf-FLZ"/>
    <property type="match status" value="1"/>
</dbReference>